<sequence>MEKINLNEEIKGSSVFKIHPYKLNKDGEDYILGRLDTNDYVSLSEDAYAILKLLEDGASINDILHKYQEDQLSFEDVKEFIISLVESNIVHKLDDHVLSSTNTVKENSEPKRSRLAEWLFSKTAWVFYAVSLVLVPLLMINESLRPKPEDLFLSNSGVITFFTIIIGTWITVFVHEFGHAVAAKKEGIGSKITWGYRWIFLVIETDVTDIWSIKRNRRYAVYLGGPAWSNAMILGLLLIQLIPLPALMIDISKFFVLLILQSLIFQFLFFLRTDLYYVLANYLRIDNLNELSKSLFLNLVTGRIKKLRKEVTNWSSWEKKLVSIYTFINVVGTSTTLILFLAINLPVVKLYIETAINKIYYSELFSYEYWDGIAFGTFSLNPFFILLVYYSIDLYKYVVAKKEQKWTV</sequence>
<evidence type="ECO:0000256" key="1">
    <source>
        <dbReference type="SAM" id="Phobius"/>
    </source>
</evidence>
<organism evidence="2 3">
    <name type="scientific">Alkalihalobacterium chitinilyticum</name>
    <dbReference type="NCBI Taxonomy" id="2980103"/>
    <lineage>
        <taxon>Bacteria</taxon>
        <taxon>Bacillati</taxon>
        <taxon>Bacillota</taxon>
        <taxon>Bacilli</taxon>
        <taxon>Bacillales</taxon>
        <taxon>Bacillaceae</taxon>
        <taxon>Alkalihalobacterium</taxon>
    </lineage>
</organism>
<comment type="caution">
    <text evidence="2">The sequence shown here is derived from an EMBL/GenBank/DDBJ whole genome shotgun (WGS) entry which is preliminary data.</text>
</comment>
<protein>
    <recommendedName>
        <fullName evidence="4">PqqD family protein</fullName>
    </recommendedName>
</protein>
<feature type="transmembrane region" description="Helical" evidence="1">
    <location>
        <begin position="119"/>
        <end position="140"/>
    </location>
</feature>
<keyword evidence="1" id="KW-0812">Transmembrane</keyword>
<keyword evidence="1" id="KW-1133">Transmembrane helix</keyword>
<feature type="transmembrane region" description="Helical" evidence="1">
    <location>
        <begin position="254"/>
        <end position="271"/>
    </location>
</feature>
<proteinExistence type="predicted"/>
<keyword evidence="3" id="KW-1185">Reference proteome</keyword>
<dbReference type="EMBL" id="JAOTPO010000015">
    <property type="protein sequence ID" value="MDE5415397.1"/>
    <property type="molecule type" value="Genomic_DNA"/>
</dbReference>
<evidence type="ECO:0000313" key="2">
    <source>
        <dbReference type="EMBL" id="MDE5415397.1"/>
    </source>
</evidence>
<dbReference type="Proteomes" id="UP001148125">
    <property type="component" value="Unassembled WGS sequence"/>
</dbReference>
<evidence type="ECO:0008006" key="4">
    <source>
        <dbReference type="Google" id="ProtNLM"/>
    </source>
</evidence>
<gene>
    <name evidence="2" type="ORF">N7Z68_18715</name>
</gene>
<dbReference type="RefSeq" id="WP_275119991.1">
    <property type="nucleotide sequence ID" value="NZ_JAOTPO010000015.1"/>
</dbReference>
<feature type="transmembrane region" description="Helical" evidence="1">
    <location>
        <begin position="324"/>
        <end position="352"/>
    </location>
</feature>
<feature type="transmembrane region" description="Helical" evidence="1">
    <location>
        <begin position="152"/>
        <end position="174"/>
    </location>
</feature>
<name>A0ABT5VJA7_9BACI</name>
<evidence type="ECO:0000313" key="3">
    <source>
        <dbReference type="Proteomes" id="UP001148125"/>
    </source>
</evidence>
<keyword evidence="1" id="KW-0472">Membrane</keyword>
<reference evidence="2" key="1">
    <citation type="submission" date="2024-05" db="EMBL/GenBank/DDBJ databases">
        <title>Alkalihalobacillus sp. strain MEB203 novel alkaliphilic bacterium from Lonar Lake, India.</title>
        <authorList>
            <person name="Joshi A."/>
            <person name="Thite S."/>
            <person name="Mengade P."/>
        </authorList>
    </citation>
    <scope>NUCLEOTIDE SEQUENCE</scope>
    <source>
        <strain evidence="2">MEB 203</strain>
    </source>
</reference>
<accession>A0ABT5VJA7</accession>
<feature type="transmembrane region" description="Helical" evidence="1">
    <location>
        <begin position="219"/>
        <end position="242"/>
    </location>
</feature>
<feature type="transmembrane region" description="Helical" evidence="1">
    <location>
        <begin position="372"/>
        <end position="392"/>
    </location>
</feature>